<dbReference type="PANTHER" id="PTHR33099:SF14">
    <property type="entry name" value="PROLYL 4-HYDROXYLASE ALPHA SUBUNIT FE(2+) 2OG DIOXYGENASE DOMAIN-CONTAINING PROTEIN"/>
    <property type="match status" value="1"/>
</dbReference>
<feature type="compositionally biased region" description="Acidic residues" evidence="1">
    <location>
        <begin position="358"/>
        <end position="370"/>
    </location>
</feature>
<organism evidence="3">
    <name type="scientific">Ganoderma boninense</name>
    <dbReference type="NCBI Taxonomy" id="34458"/>
    <lineage>
        <taxon>Eukaryota</taxon>
        <taxon>Fungi</taxon>
        <taxon>Dikarya</taxon>
        <taxon>Basidiomycota</taxon>
        <taxon>Agaricomycotina</taxon>
        <taxon>Agaricomycetes</taxon>
        <taxon>Polyporales</taxon>
        <taxon>Polyporaceae</taxon>
        <taxon>Ganoderma</taxon>
    </lineage>
</organism>
<dbReference type="InterPro" id="IPR044862">
    <property type="entry name" value="Pro_4_hyd_alph_FE2OG_OXY"/>
</dbReference>
<proteinExistence type="predicted"/>
<dbReference type="AlphaFoldDB" id="A0A5K1K7T1"/>
<evidence type="ECO:0000259" key="2">
    <source>
        <dbReference type="Pfam" id="PF13640"/>
    </source>
</evidence>
<feature type="region of interest" description="Disordered" evidence="1">
    <location>
        <begin position="354"/>
        <end position="373"/>
    </location>
</feature>
<gene>
    <name evidence="3" type="primary">C6ZRH8</name>
</gene>
<dbReference type="EMBL" id="LR730397">
    <property type="protein sequence ID" value="VWP02668.1"/>
    <property type="molecule type" value="Genomic_DNA"/>
</dbReference>
<sequence>MSTEYTALPLIQQLQATLTDCPPYCSGVLQVTPENLELYYGREDARFINFLKASMSNDQSAVEGLAQACERAKFGRGGETVLDETYRKAGKMDSTNFKTGLDLENTRLLETVRLGLLPEATEPRVVRPELYKLNVYTYGIPIGEGAFFKPHKDTPRSQSMFASLVVILPTPHEGGALVLRHGDEEFTFDAAALLAGRTSSIAYIAFFSDVEHEVLPVRSGHRPPHASASVVKAALAALLDEPTFLPEGGVMGFRLCHDYPFPAAWTSNMSGPLGDLEEWLKGSDAVLFAACEALEVAPRLRLVSEGLDKEIALEEMVELDMFGEDMETVETRLCDYSYCRTDVLRSLVFTGDTGEPWTETETETRDEEDVREERYEKDKLTVHWITDGGNTGQVCSPYLTYGNEPSLNWLYMRVGLLVMVGPYGQRSKTEA</sequence>
<evidence type="ECO:0000256" key="1">
    <source>
        <dbReference type="SAM" id="MobiDB-lite"/>
    </source>
</evidence>
<protein>
    <submittedName>
        <fullName evidence="3">Oligopeptide transporter OPT-like protein</fullName>
    </submittedName>
</protein>
<dbReference type="Gene3D" id="2.60.120.620">
    <property type="entry name" value="q2cbj1_9rhob like domain"/>
    <property type="match status" value="1"/>
</dbReference>
<dbReference type="Pfam" id="PF13640">
    <property type="entry name" value="2OG-FeII_Oxy_3"/>
    <property type="match status" value="1"/>
</dbReference>
<accession>A0A5K1K7T1</accession>
<feature type="domain" description="Prolyl 4-hydroxylase alpha subunit Fe(2+) 2OG dioxygenase" evidence="2">
    <location>
        <begin position="138"/>
        <end position="222"/>
    </location>
</feature>
<dbReference type="PANTHER" id="PTHR33099">
    <property type="entry name" value="FE2OG DIOXYGENASE DOMAIN-CONTAINING PROTEIN"/>
    <property type="match status" value="1"/>
</dbReference>
<evidence type="ECO:0000313" key="3">
    <source>
        <dbReference type="EMBL" id="VWP02668.1"/>
    </source>
</evidence>
<name>A0A5K1K7T1_9APHY</name>
<reference evidence="3" key="1">
    <citation type="submission" date="2019-10" db="EMBL/GenBank/DDBJ databases">
        <authorList>
            <person name="Nor Muhammad N."/>
        </authorList>
    </citation>
    <scope>NUCLEOTIDE SEQUENCE</scope>
</reference>